<evidence type="ECO:0000313" key="2">
    <source>
        <dbReference type="EMBL" id="STO09239.1"/>
    </source>
</evidence>
<keyword evidence="1" id="KW-0472">Membrane</keyword>
<dbReference type="STRING" id="1397694.GCA_000702585_00081"/>
<reference evidence="2 3" key="1">
    <citation type="submission" date="2018-06" db="EMBL/GenBank/DDBJ databases">
        <authorList>
            <consortium name="Pathogen Informatics"/>
            <person name="Doyle S."/>
        </authorList>
    </citation>
    <scope>NUCLEOTIDE SEQUENCE [LARGE SCALE GENOMIC DNA]</scope>
    <source>
        <strain evidence="2 3">NCTC13163</strain>
    </source>
</reference>
<evidence type="ECO:0000313" key="3">
    <source>
        <dbReference type="Proteomes" id="UP000254060"/>
    </source>
</evidence>
<accession>A0A377FWN4</accession>
<organism evidence="2 3">
    <name type="scientific">Exiguobacterium aurantiacum</name>
    <dbReference type="NCBI Taxonomy" id="33987"/>
    <lineage>
        <taxon>Bacteria</taxon>
        <taxon>Bacillati</taxon>
        <taxon>Bacillota</taxon>
        <taxon>Bacilli</taxon>
        <taxon>Bacillales</taxon>
        <taxon>Bacillales Family XII. Incertae Sedis</taxon>
        <taxon>Exiguobacterium</taxon>
    </lineage>
</organism>
<name>A0A377FWN4_9BACL</name>
<evidence type="ECO:0000256" key="1">
    <source>
        <dbReference type="SAM" id="Phobius"/>
    </source>
</evidence>
<keyword evidence="1" id="KW-1133">Transmembrane helix</keyword>
<dbReference type="RefSeq" id="WP_029333708.1">
    <property type="nucleotide sequence ID" value="NZ_UGGP01000001.1"/>
</dbReference>
<dbReference type="AlphaFoldDB" id="A0A377FWN4"/>
<keyword evidence="1" id="KW-0812">Transmembrane</keyword>
<feature type="transmembrane region" description="Helical" evidence="1">
    <location>
        <begin position="105"/>
        <end position="127"/>
    </location>
</feature>
<protein>
    <submittedName>
        <fullName evidence="2">Uncharacterized protein</fullName>
    </submittedName>
</protein>
<dbReference type="OrthoDB" id="2353662at2"/>
<dbReference type="Proteomes" id="UP000254060">
    <property type="component" value="Unassembled WGS sequence"/>
</dbReference>
<proteinExistence type="predicted"/>
<feature type="transmembrane region" description="Helical" evidence="1">
    <location>
        <begin position="21"/>
        <end position="38"/>
    </location>
</feature>
<feature type="transmembrane region" description="Helical" evidence="1">
    <location>
        <begin position="44"/>
        <end position="61"/>
    </location>
</feature>
<dbReference type="EMBL" id="UGGP01000001">
    <property type="protein sequence ID" value="STO09239.1"/>
    <property type="molecule type" value="Genomic_DNA"/>
</dbReference>
<sequence length="159" mass="18524">MIDHTVRLERMIENDRKRQKQTLYPTFGFIALFIIYFMTTDVLLLLPIILVGQFPMLYKSWHRMKLLLTFNDDARYQEKVRSEFGLAVGNLVFLLLLITSSILGWITLLTLIIVVLVGLITFIVLGYRIDRELKAIDPEHVTGTELSKAQVERQKRKIS</sequence>
<gene>
    <name evidence="2" type="ORF">NCTC13163_02656</name>
</gene>
<feature type="transmembrane region" description="Helical" evidence="1">
    <location>
        <begin position="82"/>
        <end position="99"/>
    </location>
</feature>